<evidence type="ECO:0000313" key="4">
    <source>
        <dbReference type="EMBL" id="KJZ06925.1"/>
    </source>
</evidence>
<dbReference type="Gene3D" id="2.40.50.580">
    <property type="match status" value="1"/>
</dbReference>
<dbReference type="InterPro" id="IPR005224">
    <property type="entry name" value="SfsA"/>
</dbReference>
<dbReference type="Proteomes" id="UP000033452">
    <property type="component" value="Unassembled WGS sequence"/>
</dbReference>
<sequence>MKFHAPLAKATLLKRYKRFLVDLRSDTQQEFTVHCANTGKMTGCADSGFTAYYSTSDNPKRKYPHSLELTENQAGELICVNTALANKVAIEAITQDVIPQLSGYQTQRSEVKYGTENSRIDILLQDEDKPDCYIEVKSVTLLEQGQGYFPDAQTLRGQKHLRELMQIRQQGMRAVLLFVVMHNGISSVKPAAHIDSQYATLIEEAQAQGVEIYAYRAQVSTQDITLSEALPFAIR</sequence>
<comment type="similarity">
    <text evidence="1">Belongs to the SfsA family.</text>
</comment>
<reference evidence="4 5" key="1">
    <citation type="journal article" date="2015" name="BMC Genomics">
        <title>Genome mining reveals unlocked bioactive potential of marine Gram-negative bacteria.</title>
        <authorList>
            <person name="Machado H."/>
            <person name="Sonnenschein E.C."/>
            <person name="Melchiorsen J."/>
            <person name="Gram L."/>
        </authorList>
    </citation>
    <scope>NUCLEOTIDE SEQUENCE [LARGE SCALE GENOMIC DNA]</scope>
    <source>
        <strain evidence="4 5">S2471</strain>
    </source>
</reference>
<evidence type="ECO:0000313" key="5">
    <source>
        <dbReference type="Proteomes" id="UP000033452"/>
    </source>
</evidence>
<dbReference type="GO" id="GO:0003677">
    <property type="term" value="F:DNA binding"/>
    <property type="evidence" value="ECO:0007669"/>
    <property type="project" value="InterPro"/>
</dbReference>
<dbReference type="CDD" id="cd22359">
    <property type="entry name" value="SfsA-like_bacterial"/>
    <property type="match status" value="1"/>
</dbReference>
<dbReference type="HAMAP" id="MF_00095">
    <property type="entry name" value="SfsA"/>
    <property type="match status" value="1"/>
</dbReference>
<dbReference type="PATRIC" id="fig|43658.5.peg.3606"/>
<evidence type="ECO:0000259" key="3">
    <source>
        <dbReference type="Pfam" id="PF17746"/>
    </source>
</evidence>
<dbReference type="InterPro" id="IPR041465">
    <property type="entry name" value="SfsA_N"/>
</dbReference>
<dbReference type="NCBIfam" id="TIGR00230">
    <property type="entry name" value="sfsA"/>
    <property type="match status" value="1"/>
</dbReference>
<dbReference type="RefSeq" id="WP_046006189.1">
    <property type="nucleotide sequence ID" value="NZ_JXYA01000042.1"/>
</dbReference>
<feature type="domain" description="SfsA N-terminal OB" evidence="3">
    <location>
        <begin position="13"/>
        <end position="80"/>
    </location>
</feature>
<dbReference type="InterPro" id="IPR040452">
    <property type="entry name" value="SfsA_C"/>
</dbReference>
<evidence type="ECO:0000259" key="2">
    <source>
        <dbReference type="Pfam" id="PF03749"/>
    </source>
</evidence>
<dbReference type="Gene3D" id="3.40.1350.60">
    <property type="match status" value="1"/>
</dbReference>
<dbReference type="PANTHER" id="PTHR30545:SF2">
    <property type="entry name" value="SUGAR FERMENTATION STIMULATION PROTEIN A"/>
    <property type="match status" value="1"/>
</dbReference>
<feature type="domain" description="Sugar fermentation stimulation protein C-terminal" evidence="2">
    <location>
        <begin position="84"/>
        <end position="222"/>
    </location>
</feature>
<comment type="caution">
    <text evidence="4">The sequence shown here is derived from an EMBL/GenBank/DDBJ whole genome shotgun (WGS) entry which is preliminary data.</text>
</comment>
<dbReference type="FunFam" id="3.40.1350.60:FF:000001">
    <property type="entry name" value="Sugar fermentation stimulation protein A"/>
    <property type="match status" value="1"/>
</dbReference>
<keyword evidence="5" id="KW-1185">Reference proteome</keyword>
<dbReference type="EMBL" id="JXYA01000042">
    <property type="protein sequence ID" value="KJZ06925.1"/>
    <property type="molecule type" value="Genomic_DNA"/>
</dbReference>
<gene>
    <name evidence="1" type="primary">sfsA</name>
    <name evidence="4" type="ORF">TW77_17060</name>
</gene>
<dbReference type="OrthoDB" id="9802365at2"/>
<organism evidence="4 5">
    <name type="scientific">Pseudoalteromonas rubra</name>
    <dbReference type="NCBI Taxonomy" id="43658"/>
    <lineage>
        <taxon>Bacteria</taxon>
        <taxon>Pseudomonadati</taxon>
        <taxon>Pseudomonadota</taxon>
        <taxon>Gammaproteobacteria</taxon>
        <taxon>Alteromonadales</taxon>
        <taxon>Pseudoalteromonadaceae</taxon>
        <taxon>Pseudoalteromonas</taxon>
    </lineage>
</organism>
<evidence type="ECO:0000256" key="1">
    <source>
        <dbReference type="HAMAP-Rule" id="MF_00095"/>
    </source>
</evidence>
<name>A0A0F4QI39_9GAMM</name>
<accession>A0A0F4QI39</accession>
<dbReference type="Pfam" id="PF17746">
    <property type="entry name" value="SfsA_N"/>
    <property type="match status" value="1"/>
</dbReference>
<dbReference type="PANTHER" id="PTHR30545">
    <property type="entry name" value="SUGAR FERMENTATION STIMULATION PROTEIN A"/>
    <property type="match status" value="1"/>
</dbReference>
<dbReference type="FunFam" id="2.40.50.580:FF:000001">
    <property type="entry name" value="Sugar fermentation stimulation protein A"/>
    <property type="match status" value="1"/>
</dbReference>
<dbReference type="Pfam" id="PF03749">
    <property type="entry name" value="SfsA"/>
    <property type="match status" value="1"/>
</dbReference>
<proteinExistence type="inferred from homology"/>
<dbReference type="AlphaFoldDB" id="A0A0F4QI39"/>
<protein>
    <recommendedName>
        <fullName evidence="1">Sugar fermentation stimulation protein homolog</fullName>
    </recommendedName>
</protein>